<dbReference type="RefSeq" id="WP_013575790.1">
    <property type="nucleotide sequence ID" value="NC_015061.1"/>
</dbReference>
<dbReference type="EMBL" id="CP002505">
    <property type="protein sequence ID" value="ADW74090.1"/>
    <property type="molecule type" value="Genomic_DNA"/>
</dbReference>
<protein>
    <submittedName>
        <fullName evidence="1">Uncharacterized protein</fullName>
    </submittedName>
</protein>
<evidence type="ECO:0000313" key="2">
    <source>
        <dbReference type="EMBL" id="MFD3226726.1"/>
    </source>
</evidence>
<dbReference type="EMBL" id="JBHUCJ010000104">
    <property type="protein sequence ID" value="MFD3226726.1"/>
    <property type="molecule type" value="Genomic_DNA"/>
</dbReference>
<reference evidence="2 4" key="3">
    <citation type="submission" date="2024-09" db="EMBL/GenBank/DDBJ databases">
        <title>Genomes of Rahnella.</title>
        <authorList>
            <person name="Mnguni F.C."/>
            <person name="Shin G.Y."/>
            <person name="Coutinho T."/>
        </authorList>
    </citation>
    <scope>NUCLEOTIDE SEQUENCE [LARGE SCALE GENOMIC DNA]</scope>
    <source>
        <strain evidence="2 4">20WA0057</strain>
    </source>
</reference>
<organism evidence="1 3">
    <name type="scientific">Rahnella sp. (strain Y9602)</name>
    <dbReference type="NCBI Taxonomy" id="2703885"/>
    <lineage>
        <taxon>Bacteria</taxon>
        <taxon>Pseudomonadati</taxon>
        <taxon>Pseudomonadota</taxon>
        <taxon>Gammaproteobacteria</taxon>
        <taxon>Enterobacterales</taxon>
        <taxon>Yersiniaceae</taxon>
        <taxon>Rahnella</taxon>
    </lineage>
</organism>
<dbReference type="Proteomes" id="UP001598201">
    <property type="component" value="Unassembled WGS sequence"/>
</dbReference>
<dbReference type="GeneID" id="95416900"/>
<proteinExistence type="predicted"/>
<evidence type="ECO:0000313" key="3">
    <source>
        <dbReference type="Proteomes" id="UP000007257"/>
    </source>
</evidence>
<evidence type="ECO:0000313" key="4">
    <source>
        <dbReference type="Proteomes" id="UP001598201"/>
    </source>
</evidence>
<dbReference type="KEGG" id="rah:Rahaq_2483"/>
<dbReference type="HOGENOM" id="CLU_2993469_0_0_6"/>
<reference evidence="3" key="1">
    <citation type="submission" date="2011-01" db="EMBL/GenBank/DDBJ databases">
        <title>Complete sequence of chromosome of Rahnella sp. Y9602.</title>
        <authorList>
            <consortium name="US DOE Joint Genome Institute"/>
            <person name="Lucas S."/>
            <person name="Copeland A."/>
            <person name="Lapidus A."/>
            <person name="Cheng J.-F."/>
            <person name="Goodwin L."/>
            <person name="Pitluck S."/>
            <person name="Lu M."/>
            <person name="Detter J.C."/>
            <person name="Han C."/>
            <person name="Tapia R."/>
            <person name="Land M."/>
            <person name="Hauser L."/>
            <person name="Kyrpides N."/>
            <person name="Ivanova N."/>
            <person name="Ovchinnikova G."/>
            <person name="Pagani I."/>
            <person name="Sobecky P.A."/>
            <person name="Martinez R.J."/>
            <person name="Woyke T."/>
        </authorList>
    </citation>
    <scope>NUCLEOTIDE SEQUENCE [LARGE SCALE GENOMIC DNA]</scope>
    <source>
        <strain evidence="3">Y9602</strain>
    </source>
</reference>
<reference evidence="1 3" key="2">
    <citation type="journal article" date="2012" name="J. Bacteriol.">
        <title>Complete Genome Sequence of Rahnella sp. Strain Y9602, a Gammaproteobacterium Isolate from Metal- and Radionuclide-Contaminated Soil.</title>
        <authorList>
            <person name="Martinez R.J."/>
            <person name="Bruce D."/>
            <person name="Detter C."/>
            <person name="Goodwin L.A."/>
            <person name="Han J."/>
            <person name="Han C.S."/>
            <person name="Held B."/>
            <person name="Land M.L."/>
            <person name="Mikhailova N."/>
            <person name="Nolan M."/>
            <person name="Pennacchio L."/>
            <person name="Pitluck S."/>
            <person name="Tapia R."/>
            <person name="Woyke T."/>
            <person name="Sobecky P.A."/>
        </authorList>
    </citation>
    <scope>NUCLEOTIDE SEQUENCE [LARGE SCALE GENOMIC DNA]</scope>
    <source>
        <strain evidence="1 3">Y9602</strain>
    </source>
</reference>
<gene>
    <name evidence="1" type="ordered locus">Rahaq_2483</name>
    <name evidence="2" type="ORF">ACFPK4_24595</name>
</gene>
<sequence length="57" mass="6358">MAVYPVGVFVTLTFTPGLFEIVAVLDEVKPVQYQVINVETGNVIRVNEHFIRGIVKP</sequence>
<accession>A0A0H3FD86</accession>
<dbReference type="AlphaFoldDB" id="A0A0H3FD86"/>
<name>A0A0H3FD86_RAHSY</name>
<evidence type="ECO:0000313" key="1">
    <source>
        <dbReference type="EMBL" id="ADW74090.1"/>
    </source>
</evidence>
<keyword evidence="4" id="KW-1185">Reference proteome</keyword>
<dbReference type="eggNOG" id="ENOG5031RUM">
    <property type="taxonomic scope" value="Bacteria"/>
</dbReference>
<dbReference type="Proteomes" id="UP000007257">
    <property type="component" value="Chromosome"/>
</dbReference>